<evidence type="ECO:0000313" key="11">
    <source>
        <dbReference type="EMBL" id="PKR86475.1"/>
    </source>
</evidence>
<gene>
    <name evidence="11" type="ORF">CWO92_03915</name>
</gene>
<dbReference type="EMBL" id="PIQO01000002">
    <property type="protein sequence ID" value="PKR86475.1"/>
    <property type="molecule type" value="Genomic_DNA"/>
</dbReference>
<feature type="binding site" description="axial binding residue" evidence="7">
    <location>
        <position position="96"/>
    </location>
    <ligand>
        <name>heme c</name>
        <dbReference type="ChEBI" id="CHEBI:61717"/>
    </ligand>
    <ligandPart>
        <name>Fe</name>
        <dbReference type="ChEBI" id="CHEBI:18248"/>
    </ligandPart>
</feature>
<sequence>MKRKVIGVVMIVMLAFAMVACSSKTKDTGKPSDNTNKTTTTANAGDAQKLFNAKCSSCHGKDLAGNVGPKLQKVGSKYSKDEILNIIKKGKGNGAMPAGLYSGKDAETIADWLASKK</sequence>
<organism evidence="11 12">
    <name type="scientific">Heyndrickxia camelliae</name>
    <dbReference type="NCBI Taxonomy" id="1707093"/>
    <lineage>
        <taxon>Bacteria</taxon>
        <taxon>Bacillati</taxon>
        <taxon>Bacillota</taxon>
        <taxon>Bacilli</taxon>
        <taxon>Bacillales</taxon>
        <taxon>Bacillaceae</taxon>
        <taxon>Heyndrickxia</taxon>
    </lineage>
</organism>
<dbReference type="InterPro" id="IPR036909">
    <property type="entry name" value="Cyt_c-like_dom_sf"/>
</dbReference>
<dbReference type="InterPro" id="IPR054782">
    <property type="entry name" value="Cytochro_C551"/>
</dbReference>
<dbReference type="Pfam" id="PF13442">
    <property type="entry name" value="Cytochrome_CBB3"/>
    <property type="match status" value="1"/>
</dbReference>
<feature type="binding site" description="covalent" evidence="6">
    <location>
        <position position="58"/>
    </location>
    <ligand>
        <name>heme c</name>
        <dbReference type="ChEBI" id="CHEBI:61717"/>
    </ligand>
</feature>
<feature type="binding site" description="axial binding residue" evidence="7">
    <location>
        <position position="59"/>
    </location>
    <ligand>
        <name>heme c</name>
        <dbReference type="ChEBI" id="CHEBI:61717"/>
    </ligand>
    <ligandPart>
        <name>Fe</name>
        <dbReference type="ChEBI" id="CHEBI:18248"/>
    </ligandPart>
</feature>
<evidence type="ECO:0000256" key="5">
    <source>
        <dbReference type="ARBA" id="ARBA00023004"/>
    </source>
</evidence>
<dbReference type="GO" id="GO:0020037">
    <property type="term" value="F:heme binding"/>
    <property type="evidence" value="ECO:0007669"/>
    <property type="project" value="InterPro"/>
</dbReference>
<evidence type="ECO:0000256" key="8">
    <source>
        <dbReference type="SAM" id="MobiDB-lite"/>
    </source>
</evidence>
<feature type="domain" description="Cytochrome c" evidence="10">
    <location>
        <begin position="42"/>
        <end position="117"/>
    </location>
</feature>
<dbReference type="PANTHER" id="PTHR37823:SF4">
    <property type="entry name" value="MENAQUINOL-CYTOCHROME C REDUCTASE CYTOCHROME B_C SUBUNIT"/>
    <property type="match status" value="1"/>
</dbReference>
<dbReference type="RefSeq" id="WP_101353113.1">
    <property type="nucleotide sequence ID" value="NZ_PIQO01000002.1"/>
</dbReference>
<evidence type="ECO:0000256" key="3">
    <source>
        <dbReference type="ARBA" id="ARBA00022723"/>
    </source>
</evidence>
<dbReference type="GO" id="GO:0009055">
    <property type="term" value="F:electron transfer activity"/>
    <property type="evidence" value="ECO:0007669"/>
    <property type="project" value="InterPro"/>
</dbReference>
<evidence type="ECO:0000256" key="9">
    <source>
        <dbReference type="SAM" id="SignalP"/>
    </source>
</evidence>
<accession>A0A2N3LPG1</accession>
<keyword evidence="3 7" id="KW-0479">Metal-binding</keyword>
<dbReference type="PIRSF" id="PIRSF000025">
    <property type="entry name" value="Cytc_Bsub_c550"/>
    <property type="match status" value="1"/>
</dbReference>
<dbReference type="GO" id="GO:0005506">
    <property type="term" value="F:iron ion binding"/>
    <property type="evidence" value="ECO:0007669"/>
    <property type="project" value="InterPro"/>
</dbReference>
<dbReference type="InterPro" id="IPR012218">
    <property type="entry name" value="Cyt_c_BACSU-c550-type"/>
</dbReference>
<keyword evidence="9" id="KW-0732">Signal</keyword>
<proteinExistence type="predicted"/>
<evidence type="ECO:0000256" key="6">
    <source>
        <dbReference type="PIRSR" id="PIRSR000025-1"/>
    </source>
</evidence>
<evidence type="ECO:0000256" key="1">
    <source>
        <dbReference type="ARBA" id="ARBA00022448"/>
    </source>
</evidence>
<protein>
    <submittedName>
        <fullName evidence="11">Cytochrome C551</fullName>
    </submittedName>
</protein>
<feature type="compositionally biased region" description="Low complexity" evidence="8">
    <location>
        <begin position="34"/>
        <end position="43"/>
    </location>
</feature>
<keyword evidence="5 7" id="KW-0408">Iron</keyword>
<keyword evidence="1" id="KW-0813">Transport</keyword>
<feature type="binding site" description="covalent" evidence="6">
    <location>
        <position position="55"/>
    </location>
    <ligand>
        <name>heme c</name>
        <dbReference type="ChEBI" id="CHEBI:61717"/>
    </ligand>
</feature>
<feature type="signal peptide" evidence="9">
    <location>
        <begin position="1"/>
        <end position="20"/>
    </location>
</feature>
<evidence type="ECO:0000256" key="4">
    <source>
        <dbReference type="ARBA" id="ARBA00022982"/>
    </source>
</evidence>
<keyword evidence="12" id="KW-1185">Reference proteome</keyword>
<evidence type="ECO:0000256" key="2">
    <source>
        <dbReference type="ARBA" id="ARBA00022617"/>
    </source>
</evidence>
<dbReference type="OrthoDB" id="7933886at2"/>
<dbReference type="GO" id="GO:0016020">
    <property type="term" value="C:membrane"/>
    <property type="evidence" value="ECO:0007669"/>
    <property type="project" value="InterPro"/>
</dbReference>
<dbReference type="PANTHER" id="PTHR37823">
    <property type="entry name" value="CYTOCHROME C-553-LIKE"/>
    <property type="match status" value="1"/>
</dbReference>
<dbReference type="AlphaFoldDB" id="A0A2N3LPG1"/>
<feature type="chain" id="PRO_5038838740" evidence="9">
    <location>
        <begin position="21"/>
        <end position="117"/>
    </location>
</feature>
<keyword evidence="4" id="KW-0249">Electron transport</keyword>
<dbReference type="PROSITE" id="PS51007">
    <property type="entry name" value="CYTC"/>
    <property type="match status" value="1"/>
</dbReference>
<name>A0A2N3LPG1_9BACI</name>
<evidence type="ECO:0000259" key="10">
    <source>
        <dbReference type="PROSITE" id="PS51007"/>
    </source>
</evidence>
<dbReference type="SUPFAM" id="SSF46626">
    <property type="entry name" value="Cytochrome c"/>
    <property type="match status" value="1"/>
</dbReference>
<evidence type="ECO:0000313" key="12">
    <source>
        <dbReference type="Proteomes" id="UP000233440"/>
    </source>
</evidence>
<dbReference type="NCBIfam" id="NF045774">
    <property type="entry name" value="cytochro_C551"/>
    <property type="match status" value="1"/>
</dbReference>
<dbReference type="PROSITE" id="PS51257">
    <property type="entry name" value="PROKAR_LIPOPROTEIN"/>
    <property type="match status" value="1"/>
</dbReference>
<dbReference type="Proteomes" id="UP000233440">
    <property type="component" value="Unassembled WGS sequence"/>
</dbReference>
<feature type="region of interest" description="Disordered" evidence="8">
    <location>
        <begin position="24"/>
        <end position="43"/>
    </location>
</feature>
<keyword evidence="2 6" id="KW-0349">Heme</keyword>
<dbReference type="InterPro" id="IPR009056">
    <property type="entry name" value="Cyt_c-like_dom"/>
</dbReference>
<dbReference type="InterPro" id="IPR051811">
    <property type="entry name" value="Cytochrome_c550/c551-like"/>
</dbReference>
<dbReference type="Gene3D" id="1.10.760.10">
    <property type="entry name" value="Cytochrome c-like domain"/>
    <property type="match status" value="1"/>
</dbReference>
<comment type="PTM">
    <text evidence="6">Binds 1 heme c group covalently per subunit.</text>
</comment>
<evidence type="ECO:0000256" key="7">
    <source>
        <dbReference type="PIRSR" id="PIRSR000025-2"/>
    </source>
</evidence>
<reference evidence="11 12" key="1">
    <citation type="submission" date="2017-11" db="EMBL/GenBank/DDBJ databases">
        <title>Bacillus camelliae sp. nov., isolated from pu'er tea.</title>
        <authorList>
            <person name="Niu L."/>
        </authorList>
    </citation>
    <scope>NUCLEOTIDE SEQUENCE [LARGE SCALE GENOMIC DNA]</scope>
    <source>
        <strain evidence="11 12">7578-1</strain>
    </source>
</reference>
<comment type="caution">
    <text evidence="11">The sequence shown here is derived from an EMBL/GenBank/DDBJ whole genome shotgun (WGS) entry which is preliminary data.</text>
</comment>